<comment type="similarity">
    <text evidence="1">Belongs to the glycosyltransferase 2 family.</text>
</comment>
<dbReference type="InterPro" id="IPR001173">
    <property type="entry name" value="Glyco_trans_2-like"/>
</dbReference>
<dbReference type="EMBL" id="QAOQ01000001">
    <property type="protein sequence ID" value="PTR00946.1"/>
    <property type="molecule type" value="Genomic_DNA"/>
</dbReference>
<dbReference type="GO" id="GO:0016757">
    <property type="term" value="F:glycosyltransferase activity"/>
    <property type="evidence" value="ECO:0007669"/>
    <property type="project" value="UniProtKB-KW"/>
</dbReference>
<dbReference type="Proteomes" id="UP000244168">
    <property type="component" value="Unassembled WGS sequence"/>
</dbReference>
<keyword evidence="6" id="KW-1185">Reference proteome</keyword>
<dbReference type="InterPro" id="IPR029044">
    <property type="entry name" value="Nucleotide-diphossugar_trans"/>
</dbReference>
<proteinExistence type="inferred from homology"/>
<dbReference type="SUPFAM" id="SSF53448">
    <property type="entry name" value="Nucleotide-diphospho-sugar transferases"/>
    <property type="match status" value="1"/>
</dbReference>
<accession>A0A2T5JF31</accession>
<organism evidence="5 6">
    <name type="scientific">Mucilaginibacter yixingensis</name>
    <dbReference type="NCBI Taxonomy" id="1295612"/>
    <lineage>
        <taxon>Bacteria</taxon>
        <taxon>Pseudomonadati</taxon>
        <taxon>Bacteroidota</taxon>
        <taxon>Sphingobacteriia</taxon>
        <taxon>Sphingobacteriales</taxon>
        <taxon>Sphingobacteriaceae</taxon>
        <taxon>Mucilaginibacter</taxon>
    </lineage>
</organism>
<dbReference type="Gene3D" id="3.90.550.10">
    <property type="entry name" value="Spore Coat Polysaccharide Biosynthesis Protein SpsA, Chain A"/>
    <property type="match status" value="1"/>
</dbReference>
<comment type="caution">
    <text evidence="5">The sequence shown here is derived from an EMBL/GenBank/DDBJ whole genome shotgun (WGS) entry which is preliminary data.</text>
</comment>
<evidence type="ECO:0000313" key="5">
    <source>
        <dbReference type="EMBL" id="PTR00946.1"/>
    </source>
</evidence>
<dbReference type="CDD" id="cd04186">
    <property type="entry name" value="GT_2_like_c"/>
    <property type="match status" value="1"/>
</dbReference>
<dbReference type="RefSeq" id="WP_107826380.1">
    <property type="nucleotide sequence ID" value="NZ_CP160205.1"/>
</dbReference>
<sequence>MKKVSIITVNFNQAGVTLALLQSIQQTNTYADTEIIVVDNGSQENPQQAIAQQYADVKFIRSDRNLGFAGGNNLGINAATGDYFFLVNNDTEFTPGLIQKLVDVLDAHPEVGAVSPRINYFNDKTLIQYAGFTRVNFYTCRNYAVGKFKRDEGQFDEVCGPTAYAHGAAMMVKREATAKAGLMFENYFLYFEEIDWCERILRAGYQIWMRGDAVIYHKESVSVGKKSVIKEYFMNRNRILFTRRNAPLLAKPVFYIYFMLMVVPRNIISYVKAGDKQFIGVLLKAIGWNLTHSRNSADLGITLKTT</sequence>
<protein>
    <recommendedName>
        <fullName evidence="4">Glycosyltransferase 2-like domain-containing protein</fullName>
    </recommendedName>
</protein>
<dbReference type="PANTHER" id="PTHR43179">
    <property type="entry name" value="RHAMNOSYLTRANSFERASE WBBL"/>
    <property type="match status" value="1"/>
</dbReference>
<evidence type="ECO:0000256" key="3">
    <source>
        <dbReference type="ARBA" id="ARBA00022679"/>
    </source>
</evidence>
<evidence type="ECO:0000256" key="1">
    <source>
        <dbReference type="ARBA" id="ARBA00006739"/>
    </source>
</evidence>
<evidence type="ECO:0000313" key="6">
    <source>
        <dbReference type="Proteomes" id="UP000244168"/>
    </source>
</evidence>
<reference evidence="5 6" key="1">
    <citation type="submission" date="2018-04" db="EMBL/GenBank/DDBJ databases">
        <title>Genomic Encyclopedia of Archaeal and Bacterial Type Strains, Phase II (KMG-II): from individual species to whole genera.</title>
        <authorList>
            <person name="Goeker M."/>
        </authorList>
    </citation>
    <scope>NUCLEOTIDE SEQUENCE [LARGE SCALE GENOMIC DNA]</scope>
    <source>
        <strain evidence="5 6">DSM 26809</strain>
    </source>
</reference>
<gene>
    <name evidence="5" type="ORF">C8P68_101176</name>
</gene>
<keyword evidence="3" id="KW-0808">Transferase</keyword>
<keyword evidence="2" id="KW-0328">Glycosyltransferase</keyword>
<dbReference type="OrthoDB" id="9771846at2"/>
<name>A0A2T5JF31_9SPHI</name>
<dbReference type="Pfam" id="PF00535">
    <property type="entry name" value="Glycos_transf_2"/>
    <property type="match status" value="1"/>
</dbReference>
<evidence type="ECO:0000259" key="4">
    <source>
        <dbReference type="Pfam" id="PF00535"/>
    </source>
</evidence>
<dbReference type="PANTHER" id="PTHR43179:SF12">
    <property type="entry name" value="GALACTOFURANOSYLTRANSFERASE GLFT2"/>
    <property type="match status" value="1"/>
</dbReference>
<feature type="domain" description="Glycosyltransferase 2-like" evidence="4">
    <location>
        <begin position="5"/>
        <end position="176"/>
    </location>
</feature>
<dbReference type="AlphaFoldDB" id="A0A2T5JF31"/>
<evidence type="ECO:0000256" key="2">
    <source>
        <dbReference type="ARBA" id="ARBA00022676"/>
    </source>
</evidence>